<dbReference type="EMBL" id="EU839994">
    <property type="protein sequence ID" value="ACI28832.1"/>
    <property type="molecule type" value="Genomic_DNA"/>
</dbReference>
<proteinExistence type="predicted"/>
<name>B6D645_9ABAC</name>
<evidence type="ECO:0000313" key="1">
    <source>
        <dbReference type="EMBL" id="ACI28832.1"/>
    </source>
</evidence>
<dbReference type="KEGG" id="vg:6965899"/>
<reference evidence="1 2" key="1">
    <citation type="submission" date="2008-06" db="EMBL/GenBank/DDBJ databases">
        <title>Complete nucleotide sequence analysis of the Agrotis ipsilon multiple nucleopolyhedrovirus.</title>
        <authorList>
            <person name="Harrison R.L."/>
        </authorList>
    </citation>
    <scope>NUCLEOTIDE SEQUENCE [LARGE SCALE GENOMIC DNA]</scope>
    <source>
        <strain evidence="1 2">Illinois</strain>
    </source>
</reference>
<dbReference type="Proteomes" id="UP000204251">
    <property type="component" value="Segment"/>
</dbReference>
<dbReference type="OrthoDB" id="32375at10239"/>
<sequence>MAFIVDAQPSIRISSGHETYDVFTNMKLVLYEADKPGEIIESGHLILDYSFSLDAYLNRIPPLVHSGADQIAILHQLKPVNLEWGRWSFEDESRAKTFLIDAIEYLMVAISKQLKSRFEEISDYTINQFRIFTTTE</sequence>
<accession>B6D645</accession>
<organism evidence="1 2">
    <name type="scientific">Agrotis ipsilon multiple nucleopolyhedrovirus</name>
    <dbReference type="NCBI Taxonomy" id="208013"/>
    <lineage>
        <taxon>Viruses</taxon>
        <taxon>Viruses incertae sedis</taxon>
        <taxon>Naldaviricetes</taxon>
        <taxon>Lefavirales</taxon>
        <taxon>Baculoviridae</taxon>
        <taxon>Alphabaculovirus</taxon>
        <taxon>Alphabaculovirus agipsilonis</taxon>
    </lineage>
</organism>
<evidence type="ECO:0000313" key="2">
    <source>
        <dbReference type="Proteomes" id="UP000204251"/>
    </source>
</evidence>
<dbReference type="RefSeq" id="YP_002268161.1">
    <property type="nucleotide sequence ID" value="NC_011345.1"/>
</dbReference>
<protein>
    <submittedName>
        <fullName evidence="1">Uncharacterized protein</fullName>
    </submittedName>
</protein>
<dbReference type="GeneID" id="6965899"/>
<keyword evidence="2" id="KW-1185">Reference proteome</keyword>